<dbReference type="FunCoup" id="A0A6I9VAL9">
    <property type="interactions" value="7"/>
</dbReference>
<reference evidence="10" key="1">
    <citation type="submission" date="2025-08" db="UniProtKB">
        <authorList>
            <consortium name="RefSeq"/>
        </authorList>
    </citation>
    <scope>IDENTIFICATION</scope>
    <source>
        <tissue evidence="10">Adult</tissue>
    </source>
</reference>
<dbReference type="GO" id="GO:0043025">
    <property type="term" value="C:neuronal cell body"/>
    <property type="evidence" value="ECO:0007669"/>
    <property type="project" value="TreeGrafter"/>
</dbReference>
<keyword evidence="4 8" id="KW-1133">Transmembrane helix</keyword>
<dbReference type="GO" id="GO:0030425">
    <property type="term" value="C:dendrite"/>
    <property type="evidence" value="ECO:0007669"/>
    <property type="project" value="TreeGrafter"/>
</dbReference>
<dbReference type="Proteomes" id="UP001652620">
    <property type="component" value="Chromosome 3"/>
</dbReference>
<proteinExistence type="inferred from homology"/>
<dbReference type="InParanoid" id="A0A6I9VAL9"/>
<evidence type="ECO:0000256" key="5">
    <source>
        <dbReference type="ARBA" id="ARBA00023136"/>
    </source>
</evidence>
<keyword evidence="9" id="KW-1185">Reference proteome</keyword>
<evidence type="ECO:0000313" key="10">
    <source>
        <dbReference type="RefSeq" id="XP_011206228.2"/>
    </source>
</evidence>
<feature type="transmembrane region" description="Helical" evidence="8">
    <location>
        <begin position="42"/>
        <end position="62"/>
    </location>
</feature>
<name>A0A6I9VAL9_BACDO</name>
<evidence type="ECO:0000256" key="3">
    <source>
        <dbReference type="ARBA" id="ARBA00022692"/>
    </source>
</evidence>
<accession>A0A6I9VAL9</accession>
<organism evidence="9 10">
    <name type="scientific">Bactrocera dorsalis</name>
    <name type="common">Oriental fruit fly</name>
    <name type="synonym">Dacus dorsalis</name>
    <dbReference type="NCBI Taxonomy" id="27457"/>
    <lineage>
        <taxon>Eukaryota</taxon>
        <taxon>Metazoa</taxon>
        <taxon>Ecdysozoa</taxon>
        <taxon>Arthropoda</taxon>
        <taxon>Hexapoda</taxon>
        <taxon>Insecta</taxon>
        <taxon>Pterygota</taxon>
        <taxon>Neoptera</taxon>
        <taxon>Endopterygota</taxon>
        <taxon>Diptera</taxon>
        <taxon>Brachycera</taxon>
        <taxon>Muscomorpha</taxon>
        <taxon>Tephritoidea</taxon>
        <taxon>Tephritidae</taxon>
        <taxon>Bactrocera</taxon>
        <taxon>Bactrocera</taxon>
    </lineage>
</organism>
<feature type="transmembrane region" description="Helical" evidence="8">
    <location>
        <begin position="145"/>
        <end position="165"/>
    </location>
</feature>
<dbReference type="OrthoDB" id="8021733at2759"/>
<evidence type="ECO:0000256" key="6">
    <source>
        <dbReference type="ARBA" id="ARBA00023170"/>
    </source>
</evidence>
<evidence type="ECO:0000256" key="4">
    <source>
        <dbReference type="ARBA" id="ARBA00022989"/>
    </source>
</evidence>
<dbReference type="AlphaFoldDB" id="A0A6I9VAL9"/>
<dbReference type="PANTHER" id="PTHR21143">
    <property type="entry name" value="INVERTEBRATE GUSTATORY RECEPTOR"/>
    <property type="match status" value="1"/>
</dbReference>
<feature type="transmembrane region" description="Helical" evidence="8">
    <location>
        <begin position="307"/>
        <end position="327"/>
    </location>
</feature>
<keyword evidence="3 8" id="KW-0812">Transmembrane</keyword>
<evidence type="ECO:0000313" key="9">
    <source>
        <dbReference type="Proteomes" id="UP001652620"/>
    </source>
</evidence>
<evidence type="ECO:0000256" key="8">
    <source>
        <dbReference type="RuleBase" id="RU363108"/>
    </source>
</evidence>
<sequence>MSFWERHKHNIYKYGHIYATLYGLMVINYIPQRPTNTFTHRLAVIYGHALSVCLILVLPIYFARNISVLTEAGDQRGHLLLLVNFANTLLKYITVVVTYVANFAHYAAIRAVTRVRQQLEDDFNGSLRALPAYDERPRKQFEAMLLFKFGLINAMMAVQVANILYQHFNGAHPVRVHIAVYTFVLWNYTENMADYFYFINSSALKFYQQLNQQLHQVLRENKLLHYFRLRGQRRGTVPHLCGLLCDRLDTLAQRYRQINQLYQDSLTMHQFQILGLVFITLISNLTNSFILFNLFVKHSESGVSPAIVLNALHAIIFYVDTYIVALVSENINLELRNINQTLRQFSQLAVLDARLQQTVEGFALYVMNNRVEVPICGLFMLDRSLTFVTASTALSYFITLVQFDMNLT</sequence>
<dbReference type="GeneID" id="105228209"/>
<feature type="transmembrane region" description="Helical" evidence="8">
    <location>
        <begin position="12"/>
        <end position="30"/>
    </location>
</feature>
<dbReference type="GO" id="GO:0030424">
    <property type="term" value="C:axon"/>
    <property type="evidence" value="ECO:0007669"/>
    <property type="project" value="TreeGrafter"/>
</dbReference>
<feature type="transmembrane region" description="Helical" evidence="8">
    <location>
        <begin position="89"/>
        <end position="109"/>
    </location>
</feature>
<protein>
    <recommendedName>
        <fullName evidence="8">Gustatory receptor</fullName>
    </recommendedName>
</protein>
<keyword evidence="7 8" id="KW-0807">Transducer</keyword>
<evidence type="ECO:0000256" key="7">
    <source>
        <dbReference type="ARBA" id="ARBA00023224"/>
    </source>
</evidence>
<keyword evidence="2 8" id="KW-1003">Cell membrane</keyword>
<comment type="similarity">
    <text evidence="8">Belongs to the insect chemoreceptor superfamily. Gustatory receptor (GR) family.</text>
</comment>
<dbReference type="PANTHER" id="PTHR21143:SF131">
    <property type="entry name" value="GUSTATORY AND ODORANT RECEPTOR 63A-RELATED"/>
    <property type="match status" value="1"/>
</dbReference>
<dbReference type="RefSeq" id="XP_011206228.2">
    <property type="nucleotide sequence ID" value="XM_011207926.2"/>
</dbReference>
<dbReference type="GO" id="GO:0007165">
    <property type="term" value="P:signal transduction"/>
    <property type="evidence" value="ECO:0007669"/>
    <property type="project" value="UniProtKB-KW"/>
</dbReference>
<comment type="caution">
    <text evidence="8">Lacks conserved residue(s) required for the propagation of feature annotation.</text>
</comment>
<comment type="function">
    <text evidence="8">Gustatory receptor which mediates acceptance or avoidance behavior, depending on its substrates.</text>
</comment>
<keyword evidence="5 8" id="KW-0472">Membrane</keyword>
<evidence type="ECO:0000256" key="1">
    <source>
        <dbReference type="ARBA" id="ARBA00004651"/>
    </source>
</evidence>
<dbReference type="GO" id="GO:0033041">
    <property type="term" value="F:sweet taste receptor activity"/>
    <property type="evidence" value="ECO:0007669"/>
    <property type="project" value="TreeGrafter"/>
</dbReference>
<dbReference type="GO" id="GO:0005886">
    <property type="term" value="C:plasma membrane"/>
    <property type="evidence" value="ECO:0007669"/>
    <property type="project" value="UniProtKB-SubCell"/>
</dbReference>
<gene>
    <name evidence="10" type="primary">LOC105228209</name>
</gene>
<feature type="transmembrane region" description="Helical" evidence="8">
    <location>
        <begin position="271"/>
        <end position="295"/>
    </location>
</feature>
<dbReference type="Pfam" id="PF08395">
    <property type="entry name" value="7tm_7"/>
    <property type="match status" value="1"/>
</dbReference>
<dbReference type="KEGG" id="bdr:105228209"/>
<dbReference type="InterPro" id="IPR013604">
    <property type="entry name" value="7TM_chemorcpt"/>
</dbReference>
<keyword evidence="6 8" id="KW-0675">Receptor</keyword>
<comment type="subcellular location">
    <subcellularLocation>
        <location evidence="1 8">Cell membrane</location>
        <topology evidence="1 8">Multi-pass membrane protein</topology>
    </subcellularLocation>
</comment>
<evidence type="ECO:0000256" key="2">
    <source>
        <dbReference type="ARBA" id="ARBA00022475"/>
    </source>
</evidence>